<dbReference type="SUPFAM" id="SSF55424">
    <property type="entry name" value="FAD/NAD-linked reductases, dimerisation (C-terminal) domain"/>
    <property type="match status" value="1"/>
</dbReference>
<dbReference type="EnsemblPlants" id="OB05G13890.1">
    <property type="protein sequence ID" value="OB05G13890.1"/>
    <property type="gene ID" value="OB05G13890"/>
</dbReference>
<keyword evidence="1" id="KW-0520">NAD</keyword>
<dbReference type="GO" id="GO:0050660">
    <property type="term" value="F:flavin adenine dinucleotide binding"/>
    <property type="evidence" value="ECO:0007669"/>
    <property type="project" value="TreeGrafter"/>
</dbReference>
<dbReference type="InterPro" id="IPR004099">
    <property type="entry name" value="Pyr_nucl-diS_OxRdtase_dimer"/>
</dbReference>
<organism evidence="3">
    <name type="scientific">Oryza brachyantha</name>
    <name type="common">malo sina</name>
    <dbReference type="NCBI Taxonomy" id="4533"/>
    <lineage>
        <taxon>Eukaryota</taxon>
        <taxon>Viridiplantae</taxon>
        <taxon>Streptophyta</taxon>
        <taxon>Embryophyta</taxon>
        <taxon>Tracheophyta</taxon>
        <taxon>Spermatophyta</taxon>
        <taxon>Magnoliopsida</taxon>
        <taxon>Liliopsida</taxon>
        <taxon>Poales</taxon>
        <taxon>Poaceae</taxon>
        <taxon>BOP clade</taxon>
        <taxon>Oryzoideae</taxon>
        <taxon>Oryzeae</taxon>
        <taxon>Oryzinae</taxon>
        <taxon>Oryza</taxon>
    </lineage>
</organism>
<dbReference type="GO" id="GO:0004148">
    <property type="term" value="F:dihydrolipoyl dehydrogenase (NADH) activity"/>
    <property type="evidence" value="ECO:0007669"/>
    <property type="project" value="TreeGrafter"/>
</dbReference>
<dbReference type="AlphaFoldDB" id="J3M465"/>
<name>J3M465_ORYBR</name>
<reference evidence="3" key="2">
    <citation type="submission" date="2013-04" db="UniProtKB">
        <authorList>
            <consortium name="EnsemblPlants"/>
        </authorList>
    </citation>
    <scope>IDENTIFICATION</scope>
</reference>
<accession>J3M465</accession>
<evidence type="ECO:0000259" key="2">
    <source>
        <dbReference type="Pfam" id="PF02852"/>
    </source>
</evidence>
<dbReference type="PANTHER" id="PTHR22912:SF214">
    <property type="entry name" value="DIHYDROLIPOYL DEHYDROGENASE"/>
    <property type="match status" value="1"/>
</dbReference>
<dbReference type="Pfam" id="PF02852">
    <property type="entry name" value="Pyr_redox_dim"/>
    <property type="match status" value="1"/>
</dbReference>
<dbReference type="GO" id="GO:0045252">
    <property type="term" value="C:oxoglutarate dehydrogenase complex"/>
    <property type="evidence" value="ECO:0007669"/>
    <property type="project" value="TreeGrafter"/>
</dbReference>
<dbReference type="Gene3D" id="3.30.390.30">
    <property type="match status" value="1"/>
</dbReference>
<evidence type="ECO:0000313" key="3">
    <source>
        <dbReference type="EnsemblPlants" id="OB05G13890.1"/>
    </source>
</evidence>
<dbReference type="eggNOG" id="KOG1335">
    <property type="taxonomic scope" value="Eukaryota"/>
</dbReference>
<proteinExistence type="predicted"/>
<dbReference type="PANTHER" id="PTHR22912">
    <property type="entry name" value="DISULFIDE OXIDOREDUCTASE"/>
    <property type="match status" value="1"/>
</dbReference>
<dbReference type="Proteomes" id="UP000006038">
    <property type="component" value="Chromosome 5"/>
</dbReference>
<evidence type="ECO:0000256" key="1">
    <source>
        <dbReference type="ARBA" id="ARBA00023027"/>
    </source>
</evidence>
<protein>
    <recommendedName>
        <fullName evidence="2">Pyridine nucleotide-disulphide oxidoreductase dimerisation domain-containing protein</fullName>
    </recommendedName>
</protein>
<dbReference type="InterPro" id="IPR050151">
    <property type="entry name" value="Class-I_Pyr_Nuc-Dis_Oxidored"/>
</dbReference>
<sequence length="161" mass="18150">MTHSCVSNGVGTWKQEMKATSEREMQLGFMGSRGRLQFSYPMANAQPNTPVLEACPTGFQIETPMLSDQDRYEYADYLNARCQKLNFWVEFRHETQPEMASVGKTEELVNASGVPYKVGKFPLLANSRARAIDDAEGLVKVVVEKETDRIHGVHVMDSQCR</sequence>
<evidence type="ECO:0000313" key="4">
    <source>
        <dbReference type="Proteomes" id="UP000006038"/>
    </source>
</evidence>
<feature type="domain" description="Pyridine nucleotide-disulphide oxidoreductase dimerisation" evidence="2">
    <location>
        <begin position="95"/>
        <end position="156"/>
    </location>
</feature>
<dbReference type="InterPro" id="IPR016156">
    <property type="entry name" value="FAD/NAD-linked_Rdtase_dimer_sf"/>
</dbReference>
<dbReference type="STRING" id="4533.J3M465"/>
<dbReference type="GO" id="GO:0006103">
    <property type="term" value="P:2-oxoglutarate metabolic process"/>
    <property type="evidence" value="ECO:0007669"/>
    <property type="project" value="TreeGrafter"/>
</dbReference>
<keyword evidence="4" id="KW-1185">Reference proteome</keyword>
<reference evidence="3" key="1">
    <citation type="journal article" date="2013" name="Nat. Commun.">
        <title>Whole-genome sequencing of Oryza brachyantha reveals mechanisms underlying Oryza genome evolution.</title>
        <authorList>
            <person name="Chen J."/>
            <person name="Huang Q."/>
            <person name="Gao D."/>
            <person name="Wang J."/>
            <person name="Lang Y."/>
            <person name="Liu T."/>
            <person name="Li B."/>
            <person name="Bai Z."/>
            <person name="Luis Goicoechea J."/>
            <person name="Liang C."/>
            <person name="Chen C."/>
            <person name="Zhang W."/>
            <person name="Sun S."/>
            <person name="Liao Y."/>
            <person name="Zhang X."/>
            <person name="Yang L."/>
            <person name="Song C."/>
            <person name="Wang M."/>
            <person name="Shi J."/>
            <person name="Liu G."/>
            <person name="Liu J."/>
            <person name="Zhou H."/>
            <person name="Zhou W."/>
            <person name="Yu Q."/>
            <person name="An N."/>
            <person name="Chen Y."/>
            <person name="Cai Q."/>
            <person name="Wang B."/>
            <person name="Liu B."/>
            <person name="Min J."/>
            <person name="Huang Y."/>
            <person name="Wu H."/>
            <person name="Li Z."/>
            <person name="Zhang Y."/>
            <person name="Yin Y."/>
            <person name="Song W."/>
            <person name="Jiang J."/>
            <person name="Jackson S.A."/>
            <person name="Wing R.A."/>
            <person name="Wang J."/>
            <person name="Chen M."/>
        </authorList>
    </citation>
    <scope>NUCLEOTIDE SEQUENCE [LARGE SCALE GENOMIC DNA]</scope>
    <source>
        <strain evidence="3">cv. IRGC 101232</strain>
    </source>
</reference>
<dbReference type="GO" id="GO:0005739">
    <property type="term" value="C:mitochondrion"/>
    <property type="evidence" value="ECO:0007669"/>
    <property type="project" value="TreeGrafter"/>
</dbReference>
<dbReference type="HOGENOM" id="CLU_1646315_0_0_1"/>
<dbReference type="Gramene" id="OB05G13890.1">
    <property type="protein sequence ID" value="OB05G13890.1"/>
    <property type="gene ID" value="OB05G13890"/>
</dbReference>